<evidence type="ECO:0000313" key="7">
    <source>
        <dbReference type="Proteomes" id="UP000007635"/>
    </source>
</evidence>
<organism evidence="6 7">
    <name type="scientific">Gasterosteus aculeatus aculeatus</name>
    <name type="common">three-spined stickleback</name>
    <dbReference type="NCBI Taxonomy" id="481459"/>
    <lineage>
        <taxon>Eukaryota</taxon>
        <taxon>Metazoa</taxon>
        <taxon>Chordata</taxon>
        <taxon>Craniata</taxon>
        <taxon>Vertebrata</taxon>
        <taxon>Euteleostomi</taxon>
        <taxon>Actinopterygii</taxon>
        <taxon>Neopterygii</taxon>
        <taxon>Teleostei</taxon>
        <taxon>Neoteleostei</taxon>
        <taxon>Acanthomorphata</taxon>
        <taxon>Eupercaria</taxon>
        <taxon>Perciformes</taxon>
        <taxon>Cottioidei</taxon>
        <taxon>Gasterosteales</taxon>
        <taxon>Gasterosteidae</taxon>
        <taxon>Gasterosteus</taxon>
    </lineage>
</organism>
<dbReference type="GO" id="GO:0001666">
    <property type="term" value="P:response to hypoxia"/>
    <property type="evidence" value="ECO:0007669"/>
    <property type="project" value="TreeGrafter"/>
</dbReference>
<keyword evidence="2" id="KW-1015">Disulfide bond</keyword>
<dbReference type="GO" id="GO:0045766">
    <property type="term" value="P:positive regulation of angiogenesis"/>
    <property type="evidence" value="ECO:0007669"/>
    <property type="project" value="TreeGrafter"/>
</dbReference>
<dbReference type="GO" id="GO:0002040">
    <property type="term" value="P:sprouting angiogenesis"/>
    <property type="evidence" value="ECO:0007669"/>
    <property type="project" value="TreeGrafter"/>
</dbReference>
<dbReference type="GO" id="GO:0038084">
    <property type="term" value="P:vascular endothelial growth factor signaling pathway"/>
    <property type="evidence" value="ECO:0007669"/>
    <property type="project" value="TreeGrafter"/>
</dbReference>
<dbReference type="InterPro" id="IPR029034">
    <property type="entry name" value="Cystine-knot_cytokine"/>
</dbReference>
<name>A0AAQ4NTA0_GASAC</name>
<reference evidence="6 7" key="1">
    <citation type="journal article" date="2021" name="G3 (Bethesda)">
        <title>Improved contiguity of the threespine stickleback genome using long-read sequencing.</title>
        <authorList>
            <person name="Nath S."/>
            <person name="Shaw D.E."/>
            <person name="White M.A."/>
        </authorList>
    </citation>
    <scope>NUCLEOTIDE SEQUENCE [LARGE SCALE GENOMIC DNA]</scope>
    <source>
        <strain evidence="6 7">Lake Benthic</strain>
    </source>
</reference>
<evidence type="ECO:0000313" key="6">
    <source>
        <dbReference type="Ensembl" id="ENSGACP00000029563.1"/>
    </source>
</evidence>
<dbReference type="SMART" id="SM00141">
    <property type="entry name" value="PDGF"/>
    <property type="match status" value="1"/>
</dbReference>
<dbReference type="Ensembl" id="ENSGACT00000074152.1">
    <property type="protein sequence ID" value="ENSGACP00000029563.1"/>
    <property type="gene ID" value="ENSGACG00000023978.1"/>
</dbReference>
<dbReference type="GO" id="GO:0005172">
    <property type="term" value="F:vascular endothelial growth factor receptor binding"/>
    <property type="evidence" value="ECO:0007669"/>
    <property type="project" value="TreeGrafter"/>
</dbReference>
<dbReference type="GO" id="GO:0048010">
    <property type="term" value="P:vascular endothelial growth factor receptor signaling pathway"/>
    <property type="evidence" value="ECO:0007669"/>
    <property type="project" value="TreeGrafter"/>
</dbReference>
<dbReference type="Gene3D" id="2.10.90.10">
    <property type="entry name" value="Cystine-knot cytokines"/>
    <property type="match status" value="1"/>
</dbReference>
<dbReference type="GeneID" id="120807992"/>
<evidence type="ECO:0000259" key="5">
    <source>
        <dbReference type="PROSITE" id="PS50278"/>
    </source>
</evidence>
<dbReference type="InterPro" id="IPR050507">
    <property type="entry name" value="PDGF/VEGF_growth_factor"/>
</dbReference>
<sequence>MQSFIGVSHLVSVLLLQLARAQILPPPEEGHSRVMPFDEVMAKSMCRPMEQLVEVGQEHPGQVQYIYIPACVALWRCSGCCGDENLECQASLLSNTTLQVMRIHQMVSMHHVELTFEEHQKCECSSESIKNKHEKTASSCVNCRFPQKQMDLH</sequence>
<dbReference type="PANTHER" id="PTHR12025">
    <property type="entry name" value="VASCULAR ENDOTHELIAL GROWTH FACTOR"/>
    <property type="match status" value="1"/>
</dbReference>
<reference evidence="6" key="2">
    <citation type="submission" date="2025-08" db="UniProtKB">
        <authorList>
            <consortium name="Ensembl"/>
        </authorList>
    </citation>
    <scope>IDENTIFICATION</scope>
</reference>
<dbReference type="SUPFAM" id="SSF57501">
    <property type="entry name" value="Cystine-knot cytokines"/>
    <property type="match status" value="1"/>
</dbReference>
<proteinExistence type="inferred from homology"/>
<feature type="chain" id="PRO_5042980997" description="Platelet-derived growth factor (PDGF) family profile domain-containing protein" evidence="4">
    <location>
        <begin position="22"/>
        <end position="153"/>
    </location>
</feature>
<evidence type="ECO:0000256" key="4">
    <source>
        <dbReference type="SAM" id="SignalP"/>
    </source>
</evidence>
<dbReference type="GO" id="GO:0060754">
    <property type="term" value="P:positive regulation of mast cell chemotaxis"/>
    <property type="evidence" value="ECO:0007669"/>
    <property type="project" value="TreeGrafter"/>
</dbReference>
<dbReference type="GeneTree" id="ENSGT00940000160164"/>
<keyword evidence="1 3" id="KW-0339">Growth factor</keyword>
<evidence type="ECO:0000256" key="2">
    <source>
        <dbReference type="ARBA" id="ARBA00023157"/>
    </source>
</evidence>
<reference evidence="6" key="3">
    <citation type="submission" date="2025-09" db="UniProtKB">
        <authorList>
            <consortium name="Ensembl"/>
        </authorList>
    </citation>
    <scope>IDENTIFICATION</scope>
</reference>
<evidence type="ECO:0000256" key="3">
    <source>
        <dbReference type="RuleBase" id="RU003818"/>
    </source>
</evidence>
<keyword evidence="7" id="KW-1185">Reference proteome</keyword>
<protein>
    <recommendedName>
        <fullName evidence="5">Platelet-derived growth factor (PDGF) family profile domain-containing protein</fullName>
    </recommendedName>
</protein>
<keyword evidence="4" id="KW-0732">Signal</keyword>
<dbReference type="RefSeq" id="XP_040016475.1">
    <property type="nucleotide sequence ID" value="XM_040160541.1"/>
</dbReference>
<dbReference type="PANTHER" id="PTHR12025:SF9">
    <property type="entry name" value="PLACENTA GROWTH FACTOR"/>
    <property type="match status" value="1"/>
</dbReference>
<dbReference type="AlphaFoldDB" id="A0AAQ4NTA0"/>
<dbReference type="PROSITE" id="PS50278">
    <property type="entry name" value="PDGF_2"/>
    <property type="match status" value="1"/>
</dbReference>
<dbReference type="GO" id="GO:0001938">
    <property type="term" value="P:positive regulation of endothelial cell proliferation"/>
    <property type="evidence" value="ECO:0007669"/>
    <property type="project" value="TreeGrafter"/>
</dbReference>
<feature type="signal peptide" evidence="4">
    <location>
        <begin position="1"/>
        <end position="21"/>
    </location>
</feature>
<dbReference type="GO" id="GO:0050930">
    <property type="term" value="P:induction of positive chemotaxis"/>
    <property type="evidence" value="ECO:0007669"/>
    <property type="project" value="TreeGrafter"/>
</dbReference>
<comment type="similarity">
    <text evidence="3">Belongs to the PDGF/VEGF growth factor family.</text>
</comment>
<dbReference type="Proteomes" id="UP000007635">
    <property type="component" value="Chromosome XVIII"/>
</dbReference>
<evidence type="ECO:0000256" key="1">
    <source>
        <dbReference type="ARBA" id="ARBA00023030"/>
    </source>
</evidence>
<dbReference type="CDD" id="cd00135">
    <property type="entry name" value="PDGF"/>
    <property type="match status" value="1"/>
</dbReference>
<dbReference type="GO" id="GO:0042056">
    <property type="term" value="F:chemoattractant activity"/>
    <property type="evidence" value="ECO:0007669"/>
    <property type="project" value="TreeGrafter"/>
</dbReference>
<dbReference type="GO" id="GO:0008083">
    <property type="term" value="F:growth factor activity"/>
    <property type="evidence" value="ECO:0007669"/>
    <property type="project" value="UniProtKB-KW"/>
</dbReference>
<accession>A0AAQ4NTA0</accession>
<dbReference type="Pfam" id="PF00341">
    <property type="entry name" value="PDGF"/>
    <property type="match status" value="1"/>
</dbReference>
<feature type="domain" description="Platelet-derived growth factor (PDGF) family profile" evidence="5">
    <location>
        <begin position="33"/>
        <end position="129"/>
    </location>
</feature>
<dbReference type="InterPro" id="IPR000072">
    <property type="entry name" value="PDGF/VEGF_dom"/>
</dbReference>
<dbReference type="GO" id="GO:0005615">
    <property type="term" value="C:extracellular space"/>
    <property type="evidence" value="ECO:0007669"/>
    <property type="project" value="TreeGrafter"/>
</dbReference>
<dbReference type="GO" id="GO:0016020">
    <property type="term" value="C:membrane"/>
    <property type="evidence" value="ECO:0007669"/>
    <property type="project" value="InterPro"/>
</dbReference>